<proteinExistence type="predicted"/>
<dbReference type="AlphaFoldDB" id="A0A9P7UWK7"/>
<dbReference type="GeneID" id="66075745"/>
<dbReference type="RefSeq" id="XP_043012456.1">
    <property type="nucleotide sequence ID" value="XM_043151361.1"/>
</dbReference>
<feature type="compositionally biased region" description="Basic residues" evidence="1">
    <location>
        <begin position="469"/>
        <end position="480"/>
    </location>
</feature>
<feature type="compositionally biased region" description="Low complexity" evidence="1">
    <location>
        <begin position="268"/>
        <end position="279"/>
    </location>
</feature>
<feature type="compositionally biased region" description="Polar residues" evidence="1">
    <location>
        <begin position="406"/>
        <end position="430"/>
    </location>
</feature>
<evidence type="ECO:0000313" key="3">
    <source>
        <dbReference type="Proteomes" id="UP001049176"/>
    </source>
</evidence>
<feature type="region of interest" description="Disordered" evidence="1">
    <location>
        <begin position="341"/>
        <end position="371"/>
    </location>
</feature>
<keyword evidence="3" id="KW-1185">Reference proteome</keyword>
<gene>
    <name evidence="2" type="ORF">E1B28_006669</name>
</gene>
<organism evidence="2 3">
    <name type="scientific">Marasmius oreades</name>
    <name type="common">fairy-ring Marasmius</name>
    <dbReference type="NCBI Taxonomy" id="181124"/>
    <lineage>
        <taxon>Eukaryota</taxon>
        <taxon>Fungi</taxon>
        <taxon>Dikarya</taxon>
        <taxon>Basidiomycota</taxon>
        <taxon>Agaricomycotina</taxon>
        <taxon>Agaricomycetes</taxon>
        <taxon>Agaricomycetidae</taxon>
        <taxon>Agaricales</taxon>
        <taxon>Marasmiineae</taxon>
        <taxon>Marasmiaceae</taxon>
        <taxon>Marasmius</taxon>
    </lineage>
</organism>
<evidence type="ECO:0000256" key="1">
    <source>
        <dbReference type="SAM" id="MobiDB-lite"/>
    </source>
</evidence>
<accession>A0A9P7UWK7</accession>
<name>A0A9P7UWK7_9AGAR</name>
<evidence type="ECO:0000313" key="2">
    <source>
        <dbReference type="EMBL" id="KAG7095986.1"/>
    </source>
</evidence>
<dbReference type="KEGG" id="more:E1B28_006669"/>
<protein>
    <submittedName>
        <fullName evidence="2">Uncharacterized protein</fullName>
    </submittedName>
</protein>
<feature type="region of interest" description="Disordered" evidence="1">
    <location>
        <begin position="243"/>
        <end position="329"/>
    </location>
</feature>
<comment type="caution">
    <text evidence="2">The sequence shown here is derived from an EMBL/GenBank/DDBJ whole genome shotgun (WGS) entry which is preliminary data.</text>
</comment>
<feature type="compositionally biased region" description="Polar residues" evidence="1">
    <location>
        <begin position="494"/>
        <end position="503"/>
    </location>
</feature>
<sequence length="510" mass="57191">MQKCIELARLPKTSGKIRSLLFRRQTPGELPQDPSFIKRENILDPSHPAVGISRRTYPSFSSADLNLTVYPFALLSQYDVRRPYTVSVESWKERVERTIQHPDFDSKNPTLLPVRVRNWHAERKRLPMSLRIIATMKSTSKKRVVRTKITNKLKTAIELVTIKGAEVKKVDGKETLVMNAEKAEKMSREGVMRGWTYIFFPRLAIYLMPYTKLVPLVEKALSVAYVQASSLERSWAIKALVQKGSPPDRKTTTPILRTGTENVSMFNRSSTSSASTRRSSCLEASVPLSKDATTSPTPSLRSPSLDVKPRSNRRQPTHAHLSETSTQPAMDLVNIFARRSEPPTRQSWQSYPAETDGNAHNEEWDPDSADEADFDVLDDDTLDSKYSSAFASVASGIVFTPPTLHSPKSQAEATQSPTHSPRSTQPPRTSRNTHEKQSKPTTNLNPPTELAAKDKMFKFEPFVLDVHSKTVRNSHNRKAGRSSSARMKVRGENRTSLSSTNGSDGDDERS</sequence>
<feature type="compositionally biased region" description="Low complexity" evidence="1">
    <location>
        <begin position="293"/>
        <end position="305"/>
    </location>
</feature>
<feature type="region of interest" description="Disordered" evidence="1">
    <location>
        <begin position="465"/>
        <end position="510"/>
    </location>
</feature>
<feature type="compositionally biased region" description="Polar residues" evidence="1">
    <location>
        <begin position="252"/>
        <end position="267"/>
    </location>
</feature>
<dbReference type="OrthoDB" id="3265918at2759"/>
<reference evidence="2" key="1">
    <citation type="journal article" date="2021" name="Genome Biol. Evol.">
        <title>The assembled and annotated genome of the fairy-ring fungus Marasmius oreades.</title>
        <authorList>
            <person name="Hiltunen M."/>
            <person name="Ament-Velasquez S.L."/>
            <person name="Johannesson H."/>
        </authorList>
    </citation>
    <scope>NUCLEOTIDE SEQUENCE</scope>
    <source>
        <strain evidence="2">03SP1</strain>
    </source>
</reference>
<feature type="region of interest" description="Disordered" evidence="1">
    <location>
        <begin position="401"/>
        <end position="453"/>
    </location>
</feature>
<feature type="compositionally biased region" description="Polar residues" evidence="1">
    <location>
        <begin position="343"/>
        <end position="352"/>
    </location>
</feature>
<dbReference type="Proteomes" id="UP001049176">
    <property type="component" value="Chromosome 3"/>
</dbReference>
<dbReference type="EMBL" id="CM032183">
    <property type="protein sequence ID" value="KAG7095986.1"/>
    <property type="molecule type" value="Genomic_DNA"/>
</dbReference>